<keyword evidence="1" id="KW-0175">Coiled coil</keyword>
<feature type="compositionally biased region" description="Gly residues" evidence="2">
    <location>
        <begin position="541"/>
        <end position="554"/>
    </location>
</feature>
<keyword evidence="4" id="KW-1185">Reference proteome</keyword>
<feature type="region of interest" description="Disordered" evidence="2">
    <location>
        <begin position="238"/>
        <end position="266"/>
    </location>
</feature>
<gene>
    <name evidence="3" type="ORF">PCOR1329_LOCUS4365</name>
</gene>
<evidence type="ECO:0000256" key="2">
    <source>
        <dbReference type="SAM" id="MobiDB-lite"/>
    </source>
</evidence>
<feature type="compositionally biased region" description="Low complexity" evidence="2">
    <location>
        <begin position="238"/>
        <end position="253"/>
    </location>
</feature>
<evidence type="ECO:0000256" key="1">
    <source>
        <dbReference type="SAM" id="Coils"/>
    </source>
</evidence>
<feature type="coiled-coil region" evidence="1">
    <location>
        <begin position="659"/>
        <end position="686"/>
    </location>
</feature>
<feature type="compositionally biased region" description="Low complexity" evidence="2">
    <location>
        <begin position="560"/>
        <end position="574"/>
    </location>
</feature>
<accession>A0ABN9PUW4</accession>
<dbReference type="Proteomes" id="UP001189429">
    <property type="component" value="Unassembled WGS sequence"/>
</dbReference>
<protein>
    <recommendedName>
        <fullName evidence="5">Calmodulin</fullName>
    </recommendedName>
</protein>
<feature type="region of interest" description="Disordered" evidence="2">
    <location>
        <begin position="534"/>
        <end position="591"/>
    </location>
</feature>
<evidence type="ECO:0000313" key="3">
    <source>
        <dbReference type="EMBL" id="CAK0794315.1"/>
    </source>
</evidence>
<dbReference type="EMBL" id="CAUYUJ010001117">
    <property type="protein sequence ID" value="CAK0794315.1"/>
    <property type="molecule type" value="Genomic_DNA"/>
</dbReference>
<evidence type="ECO:0000313" key="4">
    <source>
        <dbReference type="Proteomes" id="UP001189429"/>
    </source>
</evidence>
<feature type="region of interest" description="Disordered" evidence="2">
    <location>
        <begin position="625"/>
        <end position="656"/>
    </location>
</feature>
<feature type="non-terminal residue" evidence="3">
    <location>
        <position position="2417"/>
    </location>
</feature>
<organism evidence="3 4">
    <name type="scientific">Prorocentrum cordatum</name>
    <dbReference type="NCBI Taxonomy" id="2364126"/>
    <lineage>
        <taxon>Eukaryota</taxon>
        <taxon>Sar</taxon>
        <taxon>Alveolata</taxon>
        <taxon>Dinophyceae</taxon>
        <taxon>Prorocentrales</taxon>
        <taxon>Prorocentraceae</taxon>
        <taxon>Prorocentrum</taxon>
    </lineage>
</organism>
<sequence length="2417" mass="257897">MRQPPTMGGFLGLSDRRAAAWPPQLCQWAAQGIGMLAWRLAAHHGRGDLVRGRSVDARAVRRECSGAPWRAPLIQSGPLGGGEIYVSGGSARAPPSRKGGPFPVQRRGRKGAAMGLVEDGWGFETALIGPARVRVALAACVGRCVQRACPVERAEAASGGRSGWWRRLPGWCSRRRAAGSAARSASAPTPAPQGGAGTFAQQRVEVHVHIASGAGAAQAGRAAAEAAAAVLGGAPCGAGASPAKEAPEAGAAARRGRAGGSRAQARAPRPEGWAYAVWRHPLRPELRGVRCGGGAAWRALSATLPGGRYTFSSGARLRRYASEPAAVAGYEAEAAKHEAPLPAPLFDVLAPRAEEYEWEMRVAELTDDYMPLQVDVSVVHGGLSSDGAGIAVPIVPIRKAGSVLTIAIPADVCPWLSPHFAALGDPVHFLPAVDGQMATVAFVMVSSEGGAWMEPAMGSGRWAGDGRWPAARALVSLAASLPAAVADDDINPERDYSSALVPAAHALSPEDLDAVLGGALGFGPWRGLLRLRWPPPEPEPGGEGQIVGPDGQGLPGVVTPPDGGAAAAAAAPWEPWHPPEPPARAGGVANAARLQDSAAAAARAVTPRAKSAALAAGRARAARGRAGLASSAEEEDSAAEGRRGPARPRPPAASGRATVASLAAVLERLEASNQDVLRRMAMLETVGRPPAGGAGLVGAAEPALGEAAPALPASAPSHPQVLGPARGAAAEQAAVQWALQASGAPPLARFGQPVGLASPLPVGAVPAAAGAAARGPHAGATAGRASDMPLNAVQVAQARANCARAHGLPLADVTEGEVRRSAEGICVVPGASPAELAAHWAAVAELQRMPAGAAPDALAGLLQPGLDDGSAAAGKMPGARGAASMEMLRRDLQARPAAWAAMIRRNAEVALAGTSDDPDPRVRSLVEFVVRTGTINRGIRTAAYLGFGIARVADLLARGQLEAAEAVILLLLTALEQAQRDNGRSSGSVDSLRPFGHLAEPTWTAAAMAHTKDAASLAEIRKKFNDDRGGGKKIGMVRRLLQARTSLAYYLYSCMHFSGTPSDSPARTCLKLFPMAPPYSWTIGAPPYSSPRCRDRWKKAQVAKLQVNLIVVACSFLALCSRRRCPGAYRTGMGLSEVQRERLPHLLALAKQWSRTPCHMSGRGKMKLQAPLEFRMQLRGAAPEQQVRAPPPPAVAPFVASRATFCKQEAQFDPVYHLPVFEAAAYLDPELILRDIPLDHGLKAMRQSGSMNQIVEFASDLDRSHKLCLARPDEVHMGQACKLIPVYRDQHRDRIVWDRRIRNAAEHALQSGSQRLVSGHALCDYELNEGFVPVLFAEDASDFYPAFDSTPARARTNILGREVPTHLLNHTKAYAARRAELGEHCVVCVASLLMGDLNAIDFARGAHEAVLQAGGSLADAVRVQHHRPFPRGARAELLQIDDHIGLGQRAQGSRQLPRELVQSFAGAREQYAQVGLRAADDKLVAGASAGFALGAEVLSSGHIGAERLRRAGLALLSSGIAAHGLATGALLRRAVASWVHVVGFRRPAMCLLDEVFRALPAVPLDDDVFELNAGARQELMLLSMLAPTLVTNLKARVASRVVCSDASHHFMVAVEADVAQTVVREIWRHRDQRGWYTQLTSKEVAYIRAHKRLEDRAWLQDIDEELRPGAKVPRWHLLEVFDVLEVCSGRDAPWSSAHAAARLRVGPRIDPKTHPLWDLRSVRIVEWILFLIINGRVAYVHCAPPCATFSLARQPRLRSRARPLGLDPADPATRLGTVLLYRVLLILWAALKCDRLGSMEHPAGAYSWYVPALRSLLAKPGCGSLDFAACAFGAPYQMPTRLGLVSGGFLQPLARPCVHGRRAHSRPLVGATRAAPAAAYTAELCAVWAELTRAHLAARAPLGGPEQAPDAAGGRLEQPFVNDLIRCCRWRAFTCDPCPPATHVNRLEVRAHLRARAKAARQQPGTRQPFLLDSTVALGACSKGRSASRALNDDLKVGLPDVLGFDVYPGYDFAPTRLIPADGPSRGRGIAPPSATPPAWWRSAVAGDLRSLDQWTRVPRQRRAESEWCRMTFKLLLWKQKDFDSTLGYPGEGPASGASGGCRLIAVVWTSLMMMTSGARVAGEPPDPRPAVDLRLRPQTGTKTAQMRRLLLKQFETWLLALDGGCTVAELVVQLPRLVSNIVASYGQVLYSRGRSLKHYTETIDAIVDVEKSLRRHMGAAWDVSQAWQYAVPTRHRFPTSLPVLRALVALALSWRWIDMAVLIFLAFTCMLRPGEAHGLTYSDILLPPQLMADNEVCYVKVREPKARWAVARMEHARCDEVALVRLLAVLAAGQPPGRKIFSGSYQQFRRRHDALVHFLGIAATEAHGLTWRQLKSMEIYIQEVAAVAFVPNLSQASRELVGSFAAALPGLLARAV</sequence>
<reference evidence="3" key="1">
    <citation type="submission" date="2023-10" db="EMBL/GenBank/DDBJ databases">
        <authorList>
            <person name="Chen Y."/>
            <person name="Shah S."/>
            <person name="Dougan E. K."/>
            <person name="Thang M."/>
            <person name="Chan C."/>
        </authorList>
    </citation>
    <scope>NUCLEOTIDE SEQUENCE [LARGE SCALE GENOMIC DNA]</scope>
</reference>
<name>A0ABN9PUW4_9DINO</name>
<evidence type="ECO:0008006" key="5">
    <source>
        <dbReference type="Google" id="ProtNLM"/>
    </source>
</evidence>
<proteinExistence type="predicted"/>
<comment type="caution">
    <text evidence="3">The sequence shown here is derived from an EMBL/GenBank/DDBJ whole genome shotgun (WGS) entry which is preliminary data.</text>
</comment>